<organism evidence="1 2">
    <name type="scientific">Massilia cavernae</name>
    <dbReference type="NCBI Taxonomy" id="2320864"/>
    <lineage>
        <taxon>Bacteria</taxon>
        <taxon>Pseudomonadati</taxon>
        <taxon>Pseudomonadota</taxon>
        <taxon>Betaproteobacteria</taxon>
        <taxon>Burkholderiales</taxon>
        <taxon>Oxalobacteraceae</taxon>
        <taxon>Telluria group</taxon>
        <taxon>Massilia</taxon>
    </lineage>
</organism>
<reference evidence="1 2" key="1">
    <citation type="submission" date="2018-09" db="EMBL/GenBank/DDBJ databases">
        <authorList>
            <person name="Zhu H."/>
        </authorList>
    </citation>
    <scope>NUCLEOTIDE SEQUENCE [LARGE SCALE GENOMIC DNA]</scope>
    <source>
        <strain evidence="1 2">K1S02-61</strain>
    </source>
</reference>
<keyword evidence="2" id="KW-1185">Reference proteome</keyword>
<dbReference type="AlphaFoldDB" id="A0A418XPM2"/>
<evidence type="ECO:0000313" key="2">
    <source>
        <dbReference type="Proteomes" id="UP000284006"/>
    </source>
</evidence>
<accession>A0A418XPM2</accession>
<protein>
    <recommendedName>
        <fullName evidence="3">ArsR family transcriptional regulator</fullName>
    </recommendedName>
</protein>
<proteinExistence type="predicted"/>
<name>A0A418XPM2_9BURK</name>
<evidence type="ECO:0008006" key="3">
    <source>
        <dbReference type="Google" id="ProtNLM"/>
    </source>
</evidence>
<gene>
    <name evidence="1" type="ORF">D3872_17715</name>
</gene>
<dbReference type="Proteomes" id="UP000284006">
    <property type="component" value="Unassembled WGS sequence"/>
</dbReference>
<dbReference type="EMBL" id="QYUP01000132">
    <property type="protein sequence ID" value="RJG14453.1"/>
    <property type="molecule type" value="Genomic_DNA"/>
</dbReference>
<evidence type="ECO:0000313" key="1">
    <source>
        <dbReference type="EMBL" id="RJG14453.1"/>
    </source>
</evidence>
<sequence>MVEEFGERDIGCAAAAMLLNCSLTAARNYILELLDAGVVASHPVRQDAGCLDRTLYQLSADRPLVQRFLATLADTDRADFPFGAPNPPARRDPLVTALFGAPGRRADQREPAAHA</sequence>
<comment type="caution">
    <text evidence="1">The sequence shown here is derived from an EMBL/GenBank/DDBJ whole genome shotgun (WGS) entry which is preliminary data.</text>
</comment>